<evidence type="ECO:0000256" key="2">
    <source>
        <dbReference type="PROSITE-ProRule" id="PRU00708"/>
    </source>
</evidence>
<name>A0A9D4ZGQ6_ADICA</name>
<dbReference type="NCBIfam" id="TIGR00756">
    <property type="entry name" value="PPR"/>
    <property type="match status" value="5"/>
</dbReference>
<dbReference type="GO" id="GO:0003729">
    <property type="term" value="F:mRNA binding"/>
    <property type="evidence" value="ECO:0007669"/>
    <property type="project" value="UniProtKB-ARBA"/>
</dbReference>
<feature type="non-terminal residue" evidence="3">
    <location>
        <position position="1"/>
    </location>
</feature>
<keyword evidence="4" id="KW-1185">Reference proteome</keyword>
<evidence type="ECO:0000256" key="1">
    <source>
        <dbReference type="ARBA" id="ARBA00022737"/>
    </source>
</evidence>
<dbReference type="PROSITE" id="PS51375">
    <property type="entry name" value="PPR"/>
    <property type="match status" value="6"/>
</dbReference>
<feature type="repeat" description="PPR" evidence="2">
    <location>
        <begin position="419"/>
        <end position="453"/>
    </location>
</feature>
<dbReference type="InterPro" id="IPR002885">
    <property type="entry name" value="PPR_rpt"/>
</dbReference>
<dbReference type="FunFam" id="1.25.40.10:FF:000090">
    <property type="entry name" value="Pentatricopeptide repeat-containing protein, chloroplastic"/>
    <property type="match status" value="1"/>
</dbReference>
<evidence type="ECO:0008006" key="5">
    <source>
        <dbReference type="Google" id="ProtNLM"/>
    </source>
</evidence>
<dbReference type="PANTHER" id="PTHR24015">
    <property type="entry name" value="OS07G0578800 PROTEIN-RELATED"/>
    <property type="match status" value="1"/>
</dbReference>
<evidence type="ECO:0000313" key="4">
    <source>
        <dbReference type="Proteomes" id="UP000886520"/>
    </source>
</evidence>
<reference evidence="3" key="1">
    <citation type="submission" date="2021-01" db="EMBL/GenBank/DDBJ databases">
        <title>Adiantum capillus-veneris genome.</title>
        <authorList>
            <person name="Fang Y."/>
            <person name="Liao Q."/>
        </authorList>
    </citation>
    <scope>NUCLEOTIDE SEQUENCE</scope>
    <source>
        <strain evidence="3">H3</strain>
        <tissue evidence="3">Leaf</tissue>
    </source>
</reference>
<dbReference type="InterPro" id="IPR046848">
    <property type="entry name" value="E_motif"/>
</dbReference>
<dbReference type="OrthoDB" id="1897152at2759"/>
<dbReference type="AlphaFoldDB" id="A0A9D4ZGQ6"/>
<gene>
    <name evidence="3" type="ORF">GOP47_0010819</name>
</gene>
<organism evidence="3 4">
    <name type="scientific">Adiantum capillus-veneris</name>
    <name type="common">Maidenhair fern</name>
    <dbReference type="NCBI Taxonomy" id="13818"/>
    <lineage>
        <taxon>Eukaryota</taxon>
        <taxon>Viridiplantae</taxon>
        <taxon>Streptophyta</taxon>
        <taxon>Embryophyta</taxon>
        <taxon>Tracheophyta</taxon>
        <taxon>Polypodiopsida</taxon>
        <taxon>Polypodiidae</taxon>
        <taxon>Polypodiales</taxon>
        <taxon>Pteridineae</taxon>
        <taxon>Pteridaceae</taxon>
        <taxon>Vittarioideae</taxon>
        <taxon>Adiantum</taxon>
    </lineage>
</organism>
<dbReference type="FunFam" id="1.25.40.10:FF:000031">
    <property type="entry name" value="Pentatricopeptide repeat-containing protein mitochondrial"/>
    <property type="match status" value="1"/>
</dbReference>
<proteinExistence type="predicted"/>
<sequence>VTRRRSSRDATQVHQTLAGHAYKLLAQKRPQEALGLLEDLEHDGRRALSRETLFSLLEQCNNRSPNLTASRCAFSFVVNCGFDSSAYLGDHAIRMFASCGSLSEATQVFSKLLRRSVYTWNAIISAHIKLGEAEKALRLFHLMLVDGVDPDNFVLSCFLKACRSLAASIPCKLIHHYIIGAHANCDIVVYNTLLDTYAQCGSVDEAWKVFTSSSSHDLVSWSSIISAYVNQSDGVRALDLYARMKDQNVKPDAVVYLSVLRASNNLGCIKYGRMLHNDLVKDGLETDLALGSSLVDLYAKCGSMSEACKIFKALSHPSVVSWSTLIFGFSENEHRLMALKYFTDMQQDGIEADKIAFLSVLKACSGAREADVGRVVHAQILEAELEEEVAIGSTITDMYAKNGCLEDARKVFESLVRKDVVAWATIIGGYAQLNQGATALVLFERMQQEGVQPNICTFLSGLKACSTLEKVDEGMLLHDEIVRRAMESDEFVGSCLVEMYAKFGDLQGGRKLFDRLFLPNEVSYGAMIAGYVEHGEGFNALCLFYEMDMRGSHLDAIIYLYAIKACSTLGTSKEGRQIHHKLLKTGLESNLLIGNSLIEMYMKCWNFLEAYKVFECMPCRDVVSWGALISGYAHLTDGCLVKPLLNEMQQSGFKANDTIFTSLLAACSHAGRARAGCDYFSCMMVDYSILPSIEHYTCMIDLFGRSGCFFEAEELIRTMPDAPNVITWTALLSSCRAYCNPLLGQQCFDQFTQTDLDDGTGYLLMLNTYANLDMWEDVGKIQELKCSAGAFKKPGKAWIEINAGVHEFIVGAIIESLPPKLHRLGQVSRSEGFVPMLTVVME</sequence>
<feature type="repeat" description="PPR" evidence="2">
    <location>
        <begin position="116"/>
        <end position="150"/>
    </location>
</feature>
<dbReference type="GO" id="GO:0009451">
    <property type="term" value="P:RNA modification"/>
    <property type="evidence" value="ECO:0007669"/>
    <property type="project" value="InterPro"/>
</dbReference>
<protein>
    <recommendedName>
        <fullName evidence="5">Pentatricopeptide repeat-containing protein</fullName>
    </recommendedName>
</protein>
<dbReference type="Pfam" id="PF20431">
    <property type="entry name" value="E_motif"/>
    <property type="match status" value="1"/>
</dbReference>
<dbReference type="EMBL" id="JABFUD020000010">
    <property type="protein sequence ID" value="KAI5074858.1"/>
    <property type="molecule type" value="Genomic_DNA"/>
</dbReference>
<dbReference type="InterPro" id="IPR011990">
    <property type="entry name" value="TPR-like_helical_dom_sf"/>
</dbReference>
<dbReference type="Pfam" id="PF01535">
    <property type="entry name" value="PPR"/>
    <property type="match status" value="6"/>
</dbReference>
<feature type="repeat" description="PPR" evidence="2">
    <location>
        <begin position="520"/>
        <end position="554"/>
    </location>
</feature>
<dbReference type="Gene3D" id="1.25.40.10">
    <property type="entry name" value="Tetratricopeptide repeat domain"/>
    <property type="match status" value="5"/>
</dbReference>
<feature type="repeat" description="PPR" evidence="2">
    <location>
        <begin position="217"/>
        <end position="251"/>
    </location>
</feature>
<evidence type="ECO:0000313" key="3">
    <source>
        <dbReference type="EMBL" id="KAI5074858.1"/>
    </source>
</evidence>
<feature type="repeat" description="PPR" evidence="2">
    <location>
        <begin position="318"/>
        <end position="352"/>
    </location>
</feature>
<dbReference type="FunFam" id="1.25.40.10:FF:000073">
    <property type="entry name" value="Pentatricopeptide repeat-containing protein chloroplastic"/>
    <property type="match status" value="1"/>
</dbReference>
<comment type="caution">
    <text evidence="3">The sequence shown here is derived from an EMBL/GenBank/DDBJ whole genome shotgun (WGS) entry which is preliminary data.</text>
</comment>
<dbReference type="PANTHER" id="PTHR24015:SF548">
    <property type="entry name" value="OS08G0340900 PROTEIN"/>
    <property type="match status" value="1"/>
</dbReference>
<keyword evidence="1" id="KW-0677">Repeat</keyword>
<dbReference type="InterPro" id="IPR046960">
    <property type="entry name" value="PPR_At4g14850-like_plant"/>
</dbReference>
<accession>A0A9D4ZGQ6</accession>
<dbReference type="Proteomes" id="UP000886520">
    <property type="component" value="Chromosome 10"/>
</dbReference>
<feature type="repeat" description="PPR" evidence="2">
    <location>
        <begin position="186"/>
        <end position="216"/>
    </location>
</feature>
<dbReference type="Pfam" id="PF13041">
    <property type="entry name" value="PPR_2"/>
    <property type="match status" value="3"/>
</dbReference>